<evidence type="ECO:0000256" key="1">
    <source>
        <dbReference type="SAM" id="Phobius"/>
    </source>
</evidence>
<protein>
    <recommendedName>
        <fullName evidence="4">DUF2723 domain-containing protein</fullName>
    </recommendedName>
</protein>
<dbReference type="Proteomes" id="UP001046870">
    <property type="component" value="Chromosome 13"/>
</dbReference>
<accession>A0A9D3PRQ3</accession>
<dbReference type="InterPro" id="IPR021280">
    <property type="entry name" value="TMEM260-like"/>
</dbReference>
<dbReference type="OrthoDB" id="197432at2759"/>
<keyword evidence="1" id="KW-0472">Membrane</keyword>
<gene>
    <name evidence="2" type="ORF">MATL_G00164760</name>
</gene>
<dbReference type="PROSITE" id="PS51257">
    <property type="entry name" value="PROKAR_LIPOPROTEIN"/>
    <property type="match status" value="1"/>
</dbReference>
<feature type="transmembrane region" description="Helical" evidence="1">
    <location>
        <begin position="53"/>
        <end position="71"/>
    </location>
</feature>
<proteinExistence type="predicted"/>
<name>A0A9D3PRQ3_MEGAT</name>
<reference evidence="2" key="1">
    <citation type="submission" date="2021-01" db="EMBL/GenBank/DDBJ databases">
        <authorList>
            <person name="Zahm M."/>
            <person name="Roques C."/>
            <person name="Cabau C."/>
            <person name="Klopp C."/>
            <person name="Donnadieu C."/>
            <person name="Jouanno E."/>
            <person name="Lampietro C."/>
            <person name="Louis A."/>
            <person name="Herpin A."/>
            <person name="Echchiki A."/>
            <person name="Berthelot C."/>
            <person name="Parey E."/>
            <person name="Roest-Crollius H."/>
            <person name="Braasch I."/>
            <person name="Postlethwait J."/>
            <person name="Bobe J."/>
            <person name="Montfort J."/>
            <person name="Bouchez O."/>
            <person name="Begum T."/>
            <person name="Mejri S."/>
            <person name="Adams A."/>
            <person name="Chen W.-J."/>
            <person name="Guiguen Y."/>
        </authorList>
    </citation>
    <scope>NUCLEOTIDE SEQUENCE</scope>
    <source>
        <strain evidence="2">YG-15Mar2019-1</strain>
        <tissue evidence="2">Brain</tissue>
    </source>
</reference>
<keyword evidence="3" id="KW-1185">Reference proteome</keyword>
<comment type="caution">
    <text evidence="2">The sequence shown here is derived from an EMBL/GenBank/DDBJ whole genome shotgun (WGS) entry which is preliminary data.</text>
</comment>
<evidence type="ECO:0000313" key="3">
    <source>
        <dbReference type="Proteomes" id="UP001046870"/>
    </source>
</evidence>
<dbReference type="EMBL" id="JAFDVH010000013">
    <property type="protein sequence ID" value="KAG7466440.1"/>
    <property type="molecule type" value="Genomic_DNA"/>
</dbReference>
<evidence type="ECO:0008006" key="4">
    <source>
        <dbReference type="Google" id="ProtNLM"/>
    </source>
</evidence>
<evidence type="ECO:0000313" key="2">
    <source>
        <dbReference type="EMBL" id="KAG7466440.1"/>
    </source>
</evidence>
<sequence>MISSDRSSWVLTGATAACVAALYLPCVQKAVPGGDSGELITAACELGVAHPPGYPLFTLLSCLAVVLLPLGSPAHSVNLMSGLMGAAASGALCFSVCSPPWFWSVSAALWCWQLLWARPVSCERAVPGRAVGWRGQGSGAREEALAVRTGPEPGAVATGPAFHQR</sequence>
<keyword evidence="1" id="KW-0812">Transmembrane</keyword>
<dbReference type="PANTHER" id="PTHR16214:SF3">
    <property type="entry name" value="TRANSMEMBRANE PROTEIN 260"/>
    <property type="match status" value="1"/>
</dbReference>
<organism evidence="2 3">
    <name type="scientific">Megalops atlanticus</name>
    <name type="common">Tarpon</name>
    <name type="synonym">Clupea gigantea</name>
    <dbReference type="NCBI Taxonomy" id="7932"/>
    <lineage>
        <taxon>Eukaryota</taxon>
        <taxon>Metazoa</taxon>
        <taxon>Chordata</taxon>
        <taxon>Craniata</taxon>
        <taxon>Vertebrata</taxon>
        <taxon>Euteleostomi</taxon>
        <taxon>Actinopterygii</taxon>
        <taxon>Neopterygii</taxon>
        <taxon>Teleostei</taxon>
        <taxon>Elopiformes</taxon>
        <taxon>Megalopidae</taxon>
        <taxon>Megalops</taxon>
    </lineage>
</organism>
<dbReference type="Pfam" id="PF11028">
    <property type="entry name" value="TMEM260-like"/>
    <property type="match status" value="1"/>
</dbReference>
<dbReference type="PANTHER" id="PTHR16214">
    <property type="entry name" value="TRANSMEMBRANE PROTEIN 260"/>
    <property type="match status" value="1"/>
</dbReference>
<keyword evidence="1" id="KW-1133">Transmembrane helix</keyword>
<dbReference type="InterPro" id="IPR052724">
    <property type="entry name" value="GT117_domain-containing"/>
</dbReference>
<dbReference type="AlphaFoldDB" id="A0A9D3PRQ3"/>